<dbReference type="AlphaFoldDB" id="A0A671U3M2"/>
<comment type="similarity">
    <text evidence="1">Belongs to the interleukin-1 receptor family.</text>
</comment>
<keyword evidence="6" id="KW-0732">Signal</keyword>
<dbReference type="InterPro" id="IPR013783">
    <property type="entry name" value="Ig-like_fold"/>
</dbReference>
<dbReference type="Ensembl" id="ENSSAUT00010009276.1">
    <property type="protein sequence ID" value="ENSSAUP00010008675.1"/>
    <property type="gene ID" value="ENSSAUG00010004310.1"/>
</dbReference>
<dbReference type="PANTHER" id="PTHR11890:SF19">
    <property type="entry name" value="SINGLE IG IL-1-RELATED RECEPTOR"/>
    <property type="match status" value="1"/>
</dbReference>
<gene>
    <name evidence="9" type="primary">sigirr</name>
</gene>
<evidence type="ECO:0000313" key="9">
    <source>
        <dbReference type="Ensembl" id="ENSSAUP00010008675.1"/>
    </source>
</evidence>
<dbReference type="SMART" id="SM00408">
    <property type="entry name" value="IGc2"/>
    <property type="match status" value="1"/>
</dbReference>
<keyword evidence="10" id="KW-1185">Reference proteome</keyword>
<reference evidence="9" key="2">
    <citation type="submission" date="2025-08" db="UniProtKB">
        <authorList>
            <consortium name="Ensembl"/>
        </authorList>
    </citation>
    <scope>IDENTIFICATION</scope>
</reference>
<reference evidence="9" key="1">
    <citation type="submission" date="2021-04" db="EMBL/GenBank/DDBJ databases">
        <authorList>
            <consortium name="Wellcome Sanger Institute Data Sharing"/>
        </authorList>
    </citation>
    <scope>NUCLEOTIDE SEQUENCE [LARGE SCALE GENOMIC DNA]</scope>
</reference>
<dbReference type="InterPro" id="IPR035897">
    <property type="entry name" value="Toll_tir_struct_dom_sf"/>
</dbReference>
<dbReference type="PROSITE" id="PS50104">
    <property type="entry name" value="TIR"/>
    <property type="match status" value="1"/>
</dbReference>
<dbReference type="SUPFAM" id="SSF48726">
    <property type="entry name" value="Immunoglobulin"/>
    <property type="match status" value="1"/>
</dbReference>
<dbReference type="InterPro" id="IPR007110">
    <property type="entry name" value="Ig-like_dom"/>
</dbReference>
<organism evidence="9 10">
    <name type="scientific">Sparus aurata</name>
    <name type="common">Gilthead sea bream</name>
    <dbReference type="NCBI Taxonomy" id="8175"/>
    <lineage>
        <taxon>Eukaryota</taxon>
        <taxon>Metazoa</taxon>
        <taxon>Chordata</taxon>
        <taxon>Craniata</taxon>
        <taxon>Vertebrata</taxon>
        <taxon>Euteleostomi</taxon>
        <taxon>Actinopterygii</taxon>
        <taxon>Neopterygii</taxon>
        <taxon>Teleostei</taxon>
        <taxon>Neoteleostei</taxon>
        <taxon>Acanthomorphata</taxon>
        <taxon>Eupercaria</taxon>
        <taxon>Spariformes</taxon>
        <taxon>Sparidae</taxon>
        <taxon>Sparus</taxon>
    </lineage>
</organism>
<keyword evidence="5" id="KW-0812">Transmembrane</keyword>
<evidence type="ECO:0000259" key="8">
    <source>
        <dbReference type="PROSITE" id="PS50835"/>
    </source>
</evidence>
<feature type="signal peptide" evidence="6">
    <location>
        <begin position="1"/>
        <end position="22"/>
    </location>
</feature>
<keyword evidence="2" id="KW-1015">Disulfide bond</keyword>
<dbReference type="InterPro" id="IPR036179">
    <property type="entry name" value="Ig-like_dom_sf"/>
</dbReference>
<evidence type="ECO:0000256" key="6">
    <source>
        <dbReference type="SAM" id="SignalP"/>
    </source>
</evidence>
<keyword evidence="5" id="KW-0472">Membrane</keyword>
<feature type="transmembrane region" description="Helical" evidence="5">
    <location>
        <begin position="143"/>
        <end position="162"/>
    </location>
</feature>
<dbReference type="Gene3D" id="3.40.50.10140">
    <property type="entry name" value="Toll/interleukin-1 receptor homology (TIR) domain"/>
    <property type="match status" value="1"/>
</dbReference>
<dbReference type="PANTHER" id="PTHR11890">
    <property type="entry name" value="INTERLEUKIN-1 RECEPTOR FAMILY MEMBER"/>
    <property type="match status" value="1"/>
</dbReference>
<keyword evidence="5" id="KW-1133">Transmembrane helix</keyword>
<dbReference type="GeneTree" id="ENSGT01090000259985"/>
<dbReference type="InterPro" id="IPR015621">
    <property type="entry name" value="IL-1_rcpt_fam"/>
</dbReference>
<dbReference type="PROSITE" id="PS50835">
    <property type="entry name" value="IG_LIKE"/>
    <property type="match status" value="1"/>
</dbReference>
<name>A0A671U3M2_SPAAU</name>
<evidence type="ECO:0000256" key="2">
    <source>
        <dbReference type="ARBA" id="ARBA00023157"/>
    </source>
</evidence>
<proteinExistence type="inferred from homology"/>
<accession>A0A671U3M2</accession>
<protein>
    <submittedName>
        <fullName evidence="9">Single immunoglobulin and toll-interleukin 1 receptor (TIR) domain</fullName>
    </submittedName>
</protein>
<feature type="domain" description="TIR" evidence="7">
    <location>
        <begin position="186"/>
        <end position="330"/>
    </location>
</feature>
<keyword evidence="4" id="KW-0393">Immunoglobulin domain</keyword>
<dbReference type="InterPro" id="IPR000157">
    <property type="entry name" value="TIR_dom"/>
</dbReference>
<dbReference type="GO" id="GO:0007165">
    <property type="term" value="P:signal transduction"/>
    <property type="evidence" value="ECO:0007669"/>
    <property type="project" value="InterPro"/>
</dbReference>
<dbReference type="Gene3D" id="2.60.40.10">
    <property type="entry name" value="Immunoglobulins"/>
    <property type="match status" value="1"/>
</dbReference>
<evidence type="ECO:0000259" key="7">
    <source>
        <dbReference type="PROSITE" id="PS50104"/>
    </source>
</evidence>
<feature type="domain" description="Ig-like" evidence="8">
    <location>
        <begin position="31"/>
        <end position="137"/>
    </location>
</feature>
<dbReference type="Pfam" id="PF01582">
    <property type="entry name" value="TIR"/>
    <property type="match status" value="1"/>
</dbReference>
<sequence>MAVIYVAFLLVCCVQWDKTLLAAESQCSKAPEFKPNGGLTRLWRNVGSSVILNCTALLLWDPTEGQCDTTLQWRKDGQPLTNHTLYTQNTSSWSPVAGQLMVDSLLVITLRQLDDFGLYSCTVRNVSSDFRLDSSISSPSHTAAVIAAILLLLLLAVAAVVYSRCHLNIKLWYKNSYGDYELNDGKLYDAYISYVNNDHDRKFVNFILKPHLENKNTYKVHLNENEILPGSEPSAELLMNMSRSRRLIVLLSHAYLDQDWCSNNFRQGLLHLLEICERPILIMLDGQSKRMRPEIKQLLSEHQHCLTILTWRHNSVIPSSVFWKELALAMPRKVVFRSESAGDAQTMLQDDKDPMLTLNPDYLDCSSDTDPAGDLGKNQGYWTKQSSSTIVRWNLYMIIIMQKKTFA</sequence>
<keyword evidence="3" id="KW-0325">Glycoprotein</keyword>
<evidence type="ECO:0000256" key="5">
    <source>
        <dbReference type="SAM" id="Phobius"/>
    </source>
</evidence>
<dbReference type="CDD" id="cd00096">
    <property type="entry name" value="Ig"/>
    <property type="match status" value="1"/>
</dbReference>
<evidence type="ECO:0000256" key="1">
    <source>
        <dbReference type="ARBA" id="ARBA00009752"/>
    </source>
</evidence>
<dbReference type="Proteomes" id="UP000472265">
    <property type="component" value="Chromosome 8"/>
</dbReference>
<dbReference type="PRINTS" id="PR01537">
    <property type="entry name" value="INTRLKN1R1F"/>
</dbReference>
<evidence type="ECO:0000256" key="4">
    <source>
        <dbReference type="ARBA" id="ARBA00023319"/>
    </source>
</evidence>
<dbReference type="SUPFAM" id="SSF52200">
    <property type="entry name" value="Toll/Interleukin receptor TIR domain"/>
    <property type="match status" value="1"/>
</dbReference>
<dbReference type="SMART" id="SM00255">
    <property type="entry name" value="TIR"/>
    <property type="match status" value="1"/>
</dbReference>
<evidence type="ECO:0000313" key="10">
    <source>
        <dbReference type="Proteomes" id="UP000472265"/>
    </source>
</evidence>
<feature type="chain" id="PRO_5025536903" evidence="6">
    <location>
        <begin position="23"/>
        <end position="407"/>
    </location>
</feature>
<reference evidence="9" key="3">
    <citation type="submission" date="2025-09" db="UniProtKB">
        <authorList>
            <consortium name="Ensembl"/>
        </authorList>
    </citation>
    <scope>IDENTIFICATION</scope>
</reference>
<dbReference type="InterPro" id="IPR003598">
    <property type="entry name" value="Ig_sub2"/>
</dbReference>
<evidence type="ECO:0000256" key="3">
    <source>
        <dbReference type="ARBA" id="ARBA00023180"/>
    </source>
</evidence>